<protein>
    <submittedName>
        <fullName evidence="1">Uncharacterized protein</fullName>
    </submittedName>
</protein>
<evidence type="ECO:0000313" key="2">
    <source>
        <dbReference type="Proteomes" id="UP000011518"/>
    </source>
</evidence>
<accession>L9LE66</accession>
<dbReference type="Proteomes" id="UP000011518">
    <property type="component" value="Unassembled WGS sequence"/>
</dbReference>
<reference evidence="2" key="2">
    <citation type="journal article" date="2013" name="Nat. Commun.">
        <title>Genome of the Chinese tree shrew.</title>
        <authorList>
            <person name="Fan Y."/>
            <person name="Huang Z.Y."/>
            <person name="Cao C.C."/>
            <person name="Chen C.S."/>
            <person name="Chen Y.X."/>
            <person name="Fan D.D."/>
            <person name="He J."/>
            <person name="Hou H.L."/>
            <person name="Hu L."/>
            <person name="Hu X.T."/>
            <person name="Jiang X.T."/>
            <person name="Lai R."/>
            <person name="Lang Y.S."/>
            <person name="Liang B."/>
            <person name="Liao S.G."/>
            <person name="Mu D."/>
            <person name="Ma Y.Y."/>
            <person name="Niu Y.Y."/>
            <person name="Sun X.Q."/>
            <person name="Xia J.Q."/>
            <person name="Xiao J."/>
            <person name="Xiong Z.Q."/>
            <person name="Xu L."/>
            <person name="Yang L."/>
            <person name="Zhang Y."/>
            <person name="Zhao W."/>
            <person name="Zhao X.D."/>
            <person name="Zheng Y.T."/>
            <person name="Zhou J.M."/>
            <person name="Zhu Y.B."/>
            <person name="Zhang G.J."/>
            <person name="Wang J."/>
            <person name="Yao Y.G."/>
        </authorList>
    </citation>
    <scope>NUCLEOTIDE SEQUENCE [LARGE SCALE GENOMIC DNA]</scope>
</reference>
<gene>
    <name evidence="1" type="ORF">TREES_T100004930</name>
</gene>
<dbReference type="InParanoid" id="L9LE66"/>
<keyword evidence="2" id="KW-1185">Reference proteome</keyword>
<reference evidence="2" key="1">
    <citation type="submission" date="2012-07" db="EMBL/GenBank/DDBJ databases">
        <title>Genome of the Chinese tree shrew, a rising model animal genetically related to primates.</title>
        <authorList>
            <person name="Zhang G."/>
            <person name="Fan Y."/>
            <person name="Yao Y."/>
            <person name="Huang Z."/>
        </authorList>
    </citation>
    <scope>NUCLEOTIDE SEQUENCE [LARGE SCALE GENOMIC DNA]</scope>
</reference>
<organism evidence="1 2">
    <name type="scientific">Tupaia chinensis</name>
    <name type="common">Chinese tree shrew</name>
    <name type="synonym">Tupaia belangeri chinensis</name>
    <dbReference type="NCBI Taxonomy" id="246437"/>
    <lineage>
        <taxon>Eukaryota</taxon>
        <taxon>Metazoa</taxon>
        <taxon>Chordata</taxon>
        <taxon>Craniata</taxon>
        <taxon>Vertebrata</taxon>
        <taxon>Euteleostomi</taxon>
        <taxon>Mammalia</taxon>
        <taxon>Eutheria</taxon>
        <taxon>Euarchontoglires</taxon>
        <taxon>Scandentia</taxon>
        <taxon>Tupaiidae</taxon>
        <taxon>Tupaia</taxon>
    </lineage>
</organism>
<proteinExistence type="predicted"/>
<name>L9LE66_TUPCH</name>
<dbReference type="EMBL" id="KB320374">
    <property type="protein sequence ID" value="ELW72984.1"/>
    <property type="molecule type" value="Genomic_DNA"/>
</dbReference>
<sequence length="129" mass="13682">MLASNCHPDLLRKAAGTSWYTFTYSDFIWASRECGIPYCAGALGPTVGSGAPSYLTDLHMHREEFTAGPASNREGPCSSVGICADGEDMGGAEEPNVALALDEKAIRKPTWAYLEESQGTPQPSPTVAV</sequence>
<dbReference type="AlphaFoldDB" id="L9LE66"/>
<evidence type="ECO:0000313" key="1">
    <source>
        <dbReference type="EMBL" id="ELW72984.1"/>
    </source>
</evidence>